<dbReference type="EMBL" id="BPPX01000022">
    <property type="protein sequence ID" value="GJC86661.1"/>
    <property type="molecule type" value="Genomic_DNA"/>
</dbReference>
<dbReference type="SUPFAM" id="SSF49482">
    <property type="entry name" value="Aromatic compound dioxygenase"/>
    <property type="match status" value="1"/>
</dbReference>
<gene>
    <name evidence="2" type="ORF">ColLi_09499</name>
</gene>
<dbReference type="Gene3D" id="2.60.130.10">
    <property type="entry name" value="Aromatic compound dioxygenase"/>
    <property type="match status" value="1"/>
</dbReference>
<dbReference type="Pfam" id="PF04444">
    <property type="entry name" value="Dioxygenase_N"/>
    <property type="match status" value="1"/>
</dbReference>
<dbReference type="GO" id="GO:0018576">
    <property type="term" value="F:catechol 1,2-dioxygenase activity"/>
    <property type="evidence" value="ECO:0007669"/>
    <property type="project" value="InterPro"/>
</dbReference>
<evidence type="ECO:0000259" key="1">
    <source>
        <dbReference type="Pfam" id="PF04444"/>
    </source>
</evidence>
<dbReference type="InterPro" id="IPR007535">
    <property type="entry name" value="Catechol_dOase_N"/>
</dbReference>
<comment type="caution">
    <text evidence="2">The sequence shown here is derived from an EMBL/GenBank/DDBJ whole genome shotgun (WGS) entry which is preliminary data.</text>
</comment>
<sequence length="104" mass="11134">MADRNGSGTATDNGAALAEKAVYDPAFTDRVIAATGPHANPRLAQVMPSLLRHLHDFAREVDLTVGEWMAGVQMVGAGVRSLSSTYMLLTQVVVSNHFKRTTGH</sequence>
<organism evidence="2 3">
    <name type="scientific">Colletotrichum liriopes</name>
    <dbReference type="NCBI Taxonomy" id="708192"/>
    <lineage>
        <taxon>Eukaryota</taxon>
        <taxon>Fungi</taxon>
        <taxon>Dikarya</taxon>
        <taxon>Ascomycota</taxon>
        <taxon>Pezizomycotina</taxon>
        <taxon>Sordariomycetes</taxon>
        <taxon>Hypocreomycetidae</taxon>
        <taxon>Glomerellales</taxon>
        <taxon>Glomerellaceae</taxon>
        <taxon>Colletotrichum</taxon>
        <taxon>Colletotrichum spaethianum species complex</taxon>
    </lineage>
</organism>
<proteinExistence type="predicted"/>
<accession>A0AA37GUK8</accession>
<dbReference type="InterPro" id="IPR015889">
    <property type="entry name" value="Intradiol_dOase_core"/>
</dbReference>
<name>A0AA37GUK8_9PEZI</name>
<evidence type="ECO:0000313" key="2">
    <source>
        <dbReference type="EMBL" id="GJC86661.1"/>
    </source>
</evidence>
<protein>
    <submittedName>
        <fullName evidence="2">Catechol 1,2-dioxygenase</fullName>
    </submittedName>
</protein>
<evidence type="ECO:0000313" key="3">
    <source>
        <dbReference type="Proteomes" id="UP001055172"/>
    </source>
</evidence>
<dbReference type="AlphaFoldDB" id="A0AA37GUK8"/>
<dbReference type="GO" id="GO:0009712">
    <property type="term" value="P:catechol-containing compound metabolic process"/>
    <property type="evidence" value="ECO:0007669"/>
    <property type="project" value="InterPro"/>
</dbReference>
<dbReference type="Proteomes" id="UP001055172">
    <property type="component" value="Unassembled WGS sequence"/>
</dbReference>
<dbReference type="GO" id="GO:0005506">
    <property type="term" value="F:iron ion binding"/>
    <property type="evidence" value="ECO:0007669"/>
    <property type="project" value="InterPro"/>
</dbReference>
<reference evidence="2 3" key="1">
    <citation type="submission" date="2021-07" db="EMBL/GenBank/DDBJ databases">
        <title>Genome data of Colletotrichum spaethianum.</title>
        <authorList>
            <person name="Utami Y.D."/>
            <person name="Hiruma K."/>
        </authorList>
    </citation>
    <scope>NUCLEOTIDE SEQUENCE [LARGE SCALE GENOMIC DNA]</scope>
    <source>
        <strain evidence="2 3">MAFF 242679</strain>
    </source>
</reference>
<keyword evidence="3" id="KW-1185">Reference proteome</keyword>
<feature type="domain" description="Catechol dioxygenase N-terminal" evidence="1">
    <location>
        <begin position="40"/>
        <end position="75"/>
    </location>
</feature>